<keyword evidence="1" id="KW-0472">Membrane</keyword>
<evidence type="ECO:0000313" key="3">
    <source>
        <dbReference type="EMBL" id="UXW03383.1"/>
    </source>
</evidence>
<reference evidence="3" key="3">
    <citation type="submission" date="2020-01" db="EMBL/GenBank/DDBJ databases">
        <title>Complete genome investigation of Xanthomonas oryzae strains.</title>
        <authorList>
            <person name="Kaur A."/>
            <person name="Bansal K."/>
            <person name="Patil P.B."/>
        </authorList>
    </citation>
    <scope>NUCLEOTIDE SEQUENCE</scope>
    <source>
        <strain evidence="3">IXO792</strain>
    </source>
</reference>
<feature type="transmembrane region" description="Helical" evidence="1">
    <location>
        <begin position="61"/>
        <end position="79"/>
    </location>
</feature>
<keyword evidence="1" id="KW-0812">Transmembrane</keyword>
<reference evidence="2" key="1">
    <citation type="submission" date="2015-01" db="EMBL/GenBank/DDBJ databases">
        <title>Population genomics of rice bacterial leaf blight strains from India.</title>
        <authorList>
            <person name="Midha S."/>
            <person name="Anil M.G."/>
            <person name="Mishra D."/>
            <person name="Brahma K."/>
            <person name="Laha G.S."/>
            <person name="Sundaram R.M."/>
            <person name="Sonti R.V."/>
            <person name="Patil P.B."/>
        </authorList>
    </citation>
    <scope>NUCLEOTIDE SEQUENCE</scope>
    <source>
        <strain evidence="2">BXO512</strain>
    </source>
</reference>
<feature type="transmembrane region" description="Helical" evidence="1">
    <location>
        <begin position="21"/>
        <end position="41"/>
    </location>
</feature>
<accession>A0A854CLQ9</accession>
<evidence type="ECO:0000256" key="1">
    <source>
        <dbReference type="SAM" id="Phobius"/>
    </source>
</evidence>
<protein>
    <submittedName>
        <fullName evidence="2">Uncharacterized protein</fullName>
    </submittedName>
</protein>
<dbReference type="EMBL" id="JXEA01000102">
    <property type="protein sequence ID" value="OLG92020.1"/>
    <property type="molecule type" value="Genomic_DNA"/>
</dbReference>
<organism evidence="2">
    <name type="scientific">Xanthomonas oryzae pv. oryzae</name>
    <dbReference type="NCBI Taxonomy" id="64187"/>
    <lineage>
        <taxon>Bacteria</taxon>
        <taxon>Pseudomonadati</taxon>
        <taxon>Pseudomonadota</taxon>
        <taxon>Gammaproteobacteria</taxon>
        <taxon>Lysobacterales</taxon>
        <taxon>Lysobacteraceae</taxon>
        <taxon>Xanthomonas</taxon>
    </lineage>
</organism>
<dbReference type="Proteomes" id="UP000187097">
    <property type="component" value="Chromosome"/>
</dbReference>
<dbReference type="RefSeq" id="WP_027704106.1">
    <property type="nucleotide sequence ID" value="NZ_CP011532.1"/>
</dbReference>
<sequence length="95" mass="10351">MAKYSIKAREKLADSLMSMQASLFVNLMSMLLIAPIGFFGVALYKGERLELAKVLGEQSSAALGGIFVCYVAVFLFGMLGRKSAMKIYNALYPDA</sequence>
<gene>
    <name evidence="2" type="ORF">BXO512_08865</name>
    <name evidence="3" type="ORF">IXO792_04200</name>
</gene>
<keyword evidence="1" id="KW-1133">Transmembrane helix</keyword>
<proteinExistence type="predicted"/>
<name>A0A854CLQ9_XANOO</name>
<dbReference type="AlphaFoldDB" id="A0A854CLQ9"/>
<reference evidence="3" key="2">
    <citation type="submission" date="2015-01" db="EMBL/GenBank/DDBJ databases">
        <authorList>
            <person name="Midha S."/>
            <person name="Anil M.G."/>
            <person name="Mishra D."/>
            <person name="Brahma K."/>
            <person name="Laha G.S."/>
            <person name="Sundaram R.M."/>
            <person name="Sonti R.V."/>
            <person name="Patil P.B."/>
        </authorList>
    </citation>
    <scope>NUCLEOTIDE SEQUENCE</scope>
    <source>
        <strain evidence="3">IXO792</strain>
    </source>
</reference>
<dbReference type="EMBL" id="CP047493">
    <property type="protein sequence ID" value="UXW03383.1"/>
    <property type="molecule type" value="Genomic_DNA"/>
</dbReference>
<evidence type="ECO:0000313" key="2">
    <source>
        <dbReference type="EMBL" id="OLG92020.1"/>
    </source>
</evidence>